<keyword evidence="4 7" id="KW-0808">Transferase</keyword>
<dbReference type="Gene3D" id="2.40.30.110">
    <property type="entry name" value="Aminomethyltransferase beta-barrel domains"/>
    <property type="match status" value="1"/>
</dbReference>
<evidence type="ECO:0000256" key="4">
    <source>
        <dbReference type="ARBA" id="ARBA00022679"/>
    </source>
</evidence>
<dbReference type="FunFam" id="2.40.30.110:FF:000003">
    <property type="entry name" value="Aminomethyltransferase"/>
    <property type="match status" value="1"/>
</dbReference>
<dbReference type="KEGG" id="minf:MESINF_1999"/>
<evidence type="ECO:0000256" key="3">
    <source>
        <dbReference type="ARBA" id="ARBA00022576"/>
    </source>
</evidence>
<dbReference type="EC" id="2.1.2.10" evidence="2 7"/>
<evidence type="ECO:0000256" key="5">
    <source>
        <dbReference type="ARBA" id="ARBA00031395"/>
    </source>
</evidence>
<dbReference type="GO" id="GO:0008483">
    <property type="term" value="F:transaminase activity"/>
    <property type="evidence" value="ECO:0007669"/>
    <property type="project" value="UniProtKB-KW"/>
</dbReference>
<feature type="binding site" evidence="8">
    <location>
        <position position="198"/>
    </location>
    <ligand>
        <name>substrate</name>
    </ligand>
</feature>
<protein>
    <recommendedName>
        <fullName evidence="2 7">Aminomethyltransferase</fullName>
        <ecNumber evidence="2 7">2.1.2.10</ecNumber>
    </recommendedName>
    <alternativeName>
        <fullName evidence="5 7">Glycine cleavage system T protein</fullName>
    </alternativeName>
</protein>
<comment type="similarity">
    <text evidence="1 7">Belongs to the GcvT family.</text>
</comment>
<name>A0A7Z7LHA6_9BACT</name>
<comment type="function">
    <text evidence="7">The glycine cleavage system catalyzes the degradation of glycine.</text>
</comment>
<proteinExistence type="inferred from homology"/>
<dbReference type="PIRSF" id="PIRSF006487">
    <property type="entry name" value="GcvT"/>
    <property type="match status" value="1"/>
</dbReference>
<dbReference type="PANTHER" id="PTHR43757">
    <property type="entry name" value="AMINOMETHYLTRANSFERASE"/>
    <property type="match status" value="1"/>
</dbReference>
<keyword evidence="11" id="KW-0489">Methyltransferase</keyword>
<evidence type="ECO:0000313" key="11">
    <source>
        <dbReference type="EMBL" id="SSC13439.1"/>
    </source>
</evidence>
<dbReference type="GO" id="GO:0032259">
    <property type="term" value="P:methylation"/>
    <property type="evidence" value="ECO:0007669"/>
    <property type="project" value="UniProtKB-KW"/>
</dbReference>
<keyword evidence="12" id="KW-1185">Reference proteome</keyword>
<gene>
    <name evidence="7 11" type="primary">gcvT</name>
    <name evidence="11" type="ORF">MESINF_1999</name>
</gene>
<dbReference type="Proteomes" id="UP000250796">
    <property type="component" value="Chromosome MESINF"/>
</dbReference>
<dbReference type="InterPro" id="IPR027266">
    <property type="entry name" value="TrmE/GcvT-like"/>
</dbReference>
<evidence type="ECO:0000256" key="6">
    <source>
        <dbReference type="ARBA" id="ARBA00047665"/>
    </source>
</evidence>
<dbReference type="Gene3D" id="4.10.1250.10">
    <property type="entry name" value="Aminomethyltransferase fragment"/>
    <property type="match status" value="1"/>
</dbReference>
<dbReference type="Pfam" id="PF08669">
    <property type="entry name" value="GCV_T_C"/>
    <property type="match status" value="1"/>
</dbReference>
<dbReference type="GO" id="GO:0004047">
    <property type="term" value="F:aminomethyltransferase activity"/>
    <property type="evidence" value="ECO:0007669"/>
    <property type="project" value="UniProtKB-UniRule"/>
</dbReference>
<evidence type="ECO:0000256" key="2">
    <source>
        <dbReference type="ARBA" id="ARBA00012616"/>
    </source>
</evidence>
<dbReference type="InterPro" id="IPR006223">
    <property type="entry name" value="GcvT"/>
</dbReference>
<feature type="domain" description="GCVT N-terminal" evidence="9">
    <location>
        <begin position="9"/>
        <end position="265"/>
    </location>
</feature>
<evidence type="ECO:0000256" key="7">
    <source>
        <dbReference type="HAMAP-Rule" id="MF_00259"/>
    </source>
</evidence>
<evidence type="ECO:0000256" key="8">
    <source>
        <dbReference type="PIRSR" id="PIRSR006487-1"/>
    </source>
</evidence>
<keyword evidence="3 7" id="KW-0032">Aminotransferase</keyword>
<feature type="domain" description="Aminomethyltransferase C-terminal" evidence="10">
    <location>
        <begin position="284"/>
        <end position="360"/>
    </location>
</feature>
<dbReference type="Gene3D" id="3.30.1360.120">
    <property type="entry name" value="Probable tRNA modification gtpase trme, domain 1"/>
    <property type="match status" value="1"/>
</dbReference>
<dbReference type="FunFam" id="3.30.70.1400:FF:000001">
    <property type="entry name" value="Aminomethyltransferase"/>
    <property type="match status" value="1"/>
</dbReference>
<dbReference type="GO" id="GO:0008168">
    <property type="term" value="F:methyltransferase activity"/>
    <property type="evidence" value="ECO:0007669"/>
    <property type="project" value="UniProtKB-KW"/>
</dbReference>
<evidence type="ECO:0000256" key="1">
    <source>
        <dbReference type="ARBA" id="ARBA00008609"/>
    </source>
</evidence>
<sequence length="368" mass="40991">MSDLKRTPLYKEHLRLKGKIVDFAGWEMPLQFDSIIEEHNLVRTKAGLFDVSHMGEIEIVGPAAISYSDYLVTNSVATMKNGEIVYSPMCNEKGGVVDDVLVYRISNNKTLFVVNASNKDKDYDWIHKNSKDFEVQVKDVSDNYAQIAFQGPIAEEILSEISQVRLDQIPFYHFAEGRVNGIKALVSRTGYTGEDGFEIYTEPDAAVPLWRKLLEIGGPKGVKPIGLGARDTLRFEACYMLYGNELNDQNTPLEAGLKWTVKFDKNFIGKDVLAKQNEEGTEYRLKGIEITGKAIARHGYEIVDGDNVIGWVSSGLFSPTLGKSLALAYLKKDYWKLGTQVGVSVRGKVVPATVVKTPFYRGSVKSKG</sequence>
<dbReference type="SUPFAM" id="SSF101790">
    <property type="entry name" value="Aminomethyltransferase beta-barrel domain"/>
    <property type="match status" value="1"/>
</dbReference>
<dbReference type="InterPro" id="IPR006222">
    <property type="entry name" value="GCVT_N"/>
</dbReference>
<dbReference type="GO" id="GO:0005829">
    <property type="term" value="C:cytosol"/>
    <property type="evidence" value="ECO:0007669"/>
    <property type="project" value="TreeGrafter"/>
</dbReference>
<dbReference type="Pfam" id="PF01571">
    <property type="entry name" value="GCV_T"/>
    <property type="match status" value="1"/>
</dbReference>
<evidence type="ECO:0000259" key="10">
    <source>
        <dbReference type="Pfam" id="PF08669"/>
    </source>
</evidence>
<dbReference type="EMBL" id="LS974202">
    <property type="protein sequence ID" value="SSC13439.1"/>
    <property type="molecule type" value="Genomic_DNA"/>
</dbReference>
<dbReference type="RefSeq" id="WP_169699591.1">
    <property type="nucleotide sequence ID" value="NZ_LS974202.1"/>
</dbReference>
<accession>A0A7Z7LHA6</accession>
<reference evidence="11 12" key="1">
    <citation type="submission" date="2017-01" db="EMBL/GenBank/DDBJ databases">
        <authorList>
            <person name="Erauso G."/>
        </authorList>
    </citation>
    <scope>NUCLEOTIDE SEQUENCE [LARGE SCALE GENOMIC DNA]</scope>
    <source>
        <strain evidence="11">MESINF1</strain>
    </source>
</reference>
<dbReference type="GO" id="GO:0005960">
    <property type="term" value="C:glycine cleavage complex"/>
    <property type="evidence" value="ECO:0007669"/>
    <property type="project" value="InterPro"/>
</dbReference>
<dbReference type="HAMAP" id="MF_00259">
    <property type="entry name" value="GcvT"/>
    <property type="match status" value="1"/>
</dbReference>
<dbReference type="NCBIfam" id="NF001567">
    <property type="entry name" value="PRK00389.1"/>
    <property type="match status" value="1"/>
</dbReference>
<dbReference type="InterPro" id="IPR013977">
    <property type="entry name" value="GcvT_C"/>
</dbReference>
<comment type="catalytic activity">
    <reaction evidence="6 7">
        <text>N(6)-[(R)-S(8)-aminomethyldihydrolipoyl]-L-lysyl-[protein] + (6S)-5,6,7,8-tetrahydrofolate = N(6)-[(R)-dihydrolipoyl]-L-lysyl-[protein] + (6R)-5,10-methylene-5,6,7,8-tetrahydrofolate + NH4(+)</text>
        <dbReference type="Rhea" id="RHEA:16945"/>
        <dbReference type="Rhea" id="RHEA-COMP:10475"/>
        <dbReference type="Rhea" id="RHEA-COMP:10492"/>
        <dbReference type="ChEBI" id="CHEBI:15636"/>
        <dbReference type="ChEBI" id="CHEBI:28938"/>
        <dbReference type="ChEBI" id="CHEBI:57453"/>
        <dbReference type="ChEBI" id="CHEBI:83100"/>
        <dbReference type="ChEBI" id="CHEBI:83143"/>
        <dbReference type="EC" id="2.1.2.10"/>
    </reaction>
</comment>
<comment type="subunit">
    <text evidence="7">The glycine cleavage system is composed of four proteins: P, T, L and H.</text>
</comment>
<dbReference type="InterPro" id="IPR029043">
    <property type="entry name" value="GcvT/YgfZ_C"/>
</dbReference>
<dbReference type="NCBIfam" id="TIGR00528">
    <property type="entry name" value="gcvT"/>
    <property type="match status" value="1"/>
</dbReference>
<dbReference type="PANTHER" id="PTHR43757:SF2">
    <property type="entry name" value="AMINOMETHYLTRANSFERASE, MITOCHONDRIAL"/>
    <property type="match status" value="1"/>
</dbReference>
<dbReference type="AlphaFoldDB" id="A0A7Z7LHA6"/>
<dbReference type="InterPro" id="IPR028896">
    <property type="entry name" value="GcvT/YgfZ/DmdA"/>
</dbReference>
<organism evidence="11 12">
    <name type="scientific">Mesotoga infera</name>
    <dbReference type="NCBI Taxonomy" id="1236046"/>
    <lineage>
        <taxon>Bacteria</taxon>
        <taxon>Thermotogati</taxon>
        <taxon>Thermotogota</taxon>
        <taxon>Thermotogae</taxon>
        <taxon>Kosmotogales</taxon>
        <taxon>Kosmotogaceae</taxon>
        <taxon>Mesotoga</taxon>
    </lineage>
</organism>
<dbReference type="GO" id="GO:0019464">
    <property type="term" value="P:glycine decarboxylation via glycine cleavage system"/>
    <property type="evidence" value="ECO:0007669"/>
    <property type="project" value="UniProtKB-UniRule"/>
</dbReference>
<evidence type="ECO:0000259" key="9">
    <source>
        <dbReference type="Pfam" id="PF01571"/>
    </source>
</evidence>
<evidence type="ECO:0000313" key="12">
    <source>
        <dbReference type="Proteomes" id="UP000250796"/>
    </source>
</evidence>
<dbReference type="InterPro" id="IPR022903">
    <property type="entry name" value="GcvT_bac"/>
</dbReference>
<dbReference type="Gene3D" id="3.30.70.1400">
    <property type="entry name" value="Aminomethyltransferase beta-barrel domains"/>
    <property type="match status" value="1"/>
</dbReference>
<dbReference type="SUPFAM" id="SSF103025">
    <property type="entry name" value="Folate-binding domain"/>
    <property type="match status" value="1"/>
</dbReference>